<dbReference type="RefSeq" id="WP_004741575.1">
    <property type="nucleotide sequence ID" value="NZ_CP090851.1"/>
</dbReference>
<dbReference type="AlphaFoldDB" id="A0A2S7VF75"/>
<keyword evidence="2" id="KW-1185">Reference proteome</keyword>
<accession>A0A2S7VF75</accession>
<comment type="caution">
    <text evidence="1">The sequence shown here is derived from an EMBL/GenBank/DDBJ whole genome shotgun (WGS) entry which is preliminary data.</text>
</comment>
<reference evidence="1 2" key="1">
    <citation type="submission" date="2016-12" db="EMBL/GenBank/DDBJ databases">
        <title>Diversity of luminous bacteria.</title>
        <authorList>
            <person name="Yoshizawa S."/>
            <person name="Kogure K."/>
        </authorList>
    </citation>
    <scope>NUCLEOTIDE SEQUENCE [LARGE SCALE GENOMIC DNA]</scope>
    <source>
        <strain evidence="1 2">LC2-408</strain>
    </source>
</reference>
<sequence length="80" mass="9302">MRFQVEISKQNQLLFKVDIENIDRSKCETSLDTVLAKFPIEEGYQRHVLVSDSETRYLKSTDQNIEVLAAIPIFRSLGER</sequence>
<organism evidence="1 2">
    <name type="scientific">Vibrio chagasii</name>
    <dbReference type="NCBI Taxonomy" id="170679"/>
    <lineage>
        <taxon>Bacteria</taxon>
        <taxon>Pseudomonadati</taxon>
        <taxon>Pseudomonadota</taxon>
        <taxon>Gammaproteobacteria</taxon>
        <taxon>Vibrionales</taxon>
        <taxon>Vibrionaceae</taxon>
        <taxon>Vibrio</taxon>
    </lineage>
</organism>
<dbReference type="Proteomes" id="UP000238707">
    <property type="component" value="Unassembled WGS sequence"/>
</dbReference>
<protein>
    <submittedName>
        <fullName evidence="1">Uncharacterized protein</fullName>
    </submittedName>
</protein>
<dbReference type="EMBL" id="MSCI01000002">
    <property type="protein sequence ID" value="PQJ60180.1"/>
    <property type="molecule type" value="Genomic_DNA"/>
</dbReference>
<evidence type="ECO:0000313" key="2">
    <source>
        <dbReference type="Proteomes" id="UP000238707"/>
    </source>
</evidence>
<name>A0A2S7VF75_9VIBR</name>
<evidence type="ECO:0000313" key="1">
    <source>
        <dbReference type="EMBL" id="PQJ60180.1"/>
    </source>
</evidence>
<proteinExistence type="predicted"/>
<gene>
    <name evidence="1" type="ORF">BTO10_12430</name>
</gene>